<feature type="signal peptide" evidence="1">
    <location>
        <begin position="1"/>
        <end position="22"/>
    </location>
</feature>
<name>A0ABS8W433_9GAMM</name>
<dbReference type="RefSeq" id="WP_233051299.1">
    <property type="nucleotide sequence ID" value="NZ_JAIMJA010000002.1"/>
</dbReference>
<proteinExistence type="predicted"/>
<evidence type="ECO:0000313" key="3">
    <source>
        <dbReference type="Proteomes" id="UP001201273"/>
    </source>
</evidence>
<keyword evidence="3" id="KW-1185">Reference proteome</keyword>
<gene>
    <name evidence="2" type="ORF">K6Y31_02630</name>
</gene>
<accession>A0ABS8W433</accession>
<feature type="chain" id="PRO_5047292371" evidence="1">
    <location>
        <begin position="23"/>
        <end position="146"/>
    </location>
</feature>
<comment type="caution">
    <text evidence="2">The sequence shown here is derived from an EMBL/GenBank/DDBJ whole genome shotgun (WGS) entry which is preliminary data.</text>
</comment>
<protein>
    <submittedName>
        <fullName evidence="2">DUF2141 domain-containing protein</fullName>
    </submittedName>
</protein>
<evidence type="ECO:0000256" key="1">
    <source>
        <dbReference type="SAM" id="SignalP"/>
    </source>
</evidence>
<sequence>MKKLLLITASLLALSACGSEQATTVNDGKTHQLTIELGDITRPEGDVKLFLYKSTDDLRGDPTQLTKAYSLAQARQPIVINDIPTGDYAIFVMQDLDGDGDLKMSAQGMPLEPYGYSQNPTLMGPPSMNQVKFAVTADTVAKISFY</sequence>
<dbReference type="InterPro" id="IPR018673">
    <property type="entry name" value="DUF2141"/>
</dbReference>
<dbReference type="PROSITE" id="PS51257">
    <property type="entry name" value="PROKAR_LIPOPROTEIN"/>
    <property type="match status" value="1"/>
</dbReference>
<evidence type="ECO:0000313" key="2">
    <source>
        <dbReference type="EMBL" id="MCE2593709.1"/>
    </source>
</evidence>
<keyword evidence="1" id="KW-0732">Signal</keyword>
<dbReference type="Pfam" id="PF09912">
    <property type="entry name" value="DUF2141"/>
    <property type="match status" value="1"/>
</dbReference>
<dbReference type="Proteomes" id="UP001201273">
    <property type="component" value="Unassembled WGS sequence"/>
</dbReference>
<dbReference type="EMBL" id="JAIMJA010000002">
    <property type="protein sequence ID" value="MCE2593709.1"/>
    <property type="molecule type" value="Genomic_DNA"/>
</dbReference>
<reference evidence="2 3" key="1">
    <citation type="journal article" date="2022" name="Environ. Microbiol. Rep.">
        <title>Eco-phylogenetic analyses reveal divergent evolution of vitamin B12 metabolism in the marine bacterial family 'Psychromonadaceae'.</title>
        <authorList>
            <person name="Jin X."/>
            <person name="Yang Y."/>
            <person name="Cao H."/>
            <person name="Gao B."/>
            <person name="Zhao Z."/>
        </authorList>
    </citation>
    <scope>NUCLEOTIDE SEQUENCE [LARGE SCALE GENOMIC DNA]</scope>
    <source>
        <strain evidence="2 3">MKS20</strain>
    </source>
</reference>
<organism evidence="2 3">
    <name type="scientific">Motilimonas cestriensis</name>
    <dbReference type="NCBI Taxonomy" id="2742685"/>
    <lineage>
        <taxon>Bacteria</taxon>
        <taxon>Pseudomonadati</taxon>
        <taxon>Pseudomonadota</taxon>
        <taxon>Gammaproteobacteria</taxon>
        <taxon>Alteromonadales</taxon>
        <taxon>Alteromonadales genera incertae sedis</taxon>
        <taxon>Motilimonas</taxon>
    </lineage>
</organism>